<proteinExistence type="predicted"/>
<protein>
    <submittedName>
        <fullName evidence="1">Uncharacterized protein</fullName>
    </submittedName>
</protein>
<keyword evidence="2" id="KW-1185">Reference proteome</keyword>
<dbReference type="HOGENOM" id="CLU_2538794_0_0_5"/>
<dbReference type="PATRIC" id="fig|864069.3.peg.5594"/>
<dbReference type="AlphaFoldDB" id="I4YKJ4"/>
<dbReference type="Proteomes" id="UP000003947">
    <property type="component" value="Unassembled WGS sequence"/>
</dbReference>
<accession>I4YKJ4</accession>
<dbReference type="STRING" id="864069.MicloDRAFT_00051980"/>
<dbReference type="EMBL" id="JH660647">
    <property type="protein sequence ID" value="EIM24486.1"/>
    <property type="molecule type" value="Genomic_DNA"/>
</dbReference>
<evidence type="ECO:0000313" key="2">
    <source>
        <dbReference type="Proteomes" id="UP000003947"/>
    </source>
</evidence>
<name>I4YKJ4_9HYPH</name>
<organism evidence="1 2">
    <name type="scientific">Microvirga lotononidis</name>
    <dbReference type="NCBI Taxonomy" id="864069"/>
    <lineage>
        <taxon>Bacteria</taxon>
        <taxon>Pseudomonadati</taxon>
        <taxon>Pseudomonadota</taxon>
        <taxon>Alphaproteobacteria</taxon>
        <taxon>Hyphomicrobiales</taxon>
        <taxon>Methylobacteriaceae</taxon>
        <taxon>Microvirga</taxon>
    </lineage>
</organism>
<sequence length="83" mass="9299">MIRQAPLLDHGPVALQNTAFTQLETTSVPHRATCSTAFPNWAARDRWGHRGVPLWFNPSIFAQSCFLSTSRRIYAARMENGPA</sequence>
<gene>
    <name evidence="1" type="ORF">MicloDRAFT_00051980</name>
</gene>
<evidence type="ECO:0000313" key="1">
    <source>
        <dbReference type="EMBL" id="EIM24486.1"/>
    </source>
</evidence>
<reference evidence="1 2" key="1">
    <citation type="submission" date="2012-02" db="EMBL/GenBank/DDBJ databases">
        <title>Improved High-Quality Draft sequence of Microvirga sp. WSM3557.</title>
        <authorList>
            <consortium name="US DOE Joint Genome Institute"/>
            <person name="Lucas S."/>
            <person name="Han J."/>
            <person name="Lapidus A."/>
            <person name="Cheng J.-F."/>
            <person name="Goodwin L."/>
            <person name="Pitluck S."/>
            <person name="Peters L."/>
            <person name="Zhang X."/>
            <person name="Detter J.C."/>
            <person name="Han C."/>
            <person name="Tapia R."/>
            <person name="Land M."/>
            <person name="Hauser L."/>
            <person name="Kyrpides N."/>
            <person name="Ivanova N."/>
            <person name="Pagani I."/>
            <person name="Brau L."/>
            <person name="Yates R."/>
            <person name="O'Hara G."/>
            <person name="Rui T."/>
            <person name="Howieson J."/>
            <person name="Reeve W."/>
            <person name="Woyke T."/>
        </authorList>
    </citation>
    <scope>NUCLEOTIDE SEQUENCE [LARGE SCALE GENOMIC DNA]</scope>
    <source>
        <strain evidence="1 2">WSM3557</strain>
    </source>
</reference>